<feature type="transmembrane region" description="Helical" evidence="1">
    <location>
        <begin position="57"/>
        <end position="80"/>
    </location>
</feature>
<feature type="transmembrane region" description="Helical" evidence="1">
    <location>
        <begin position="150"/>
        <end position="169"/>
    </location>
</feature>
<comment type="caution">
    <text evidence="2">The sequence shown here is derived from an EMBL/GenBank/DDBJ whole genome shotgun (WGS) entry which is preliminary data.</text>
</comment>
<evidence type="ECO:0000313" key="3">
    <source>
        <dbReference type="Proteomes" id="UP001597362"/>
    </source>
</evidence>
<keyword evidence="1" id="KW-0812">Transmembrane</keyword>
<feature type="transmembrane region" description="Helical" evidence="1">
    <location>
        <begin position="6"/>
        <end position="22"/>
    </location>
</feature>
<sequence>MNKKGSIALILSVIPGLGHVYAGHAIRSIVYLFLFGGSLGTAILVAISGLADQLGGLIFIGVIVALFVWVINMVDMIIVISGDKFKEKSAGHQSSMTQAQAEYSFTSTHTQPSYSASNYSEQKDEKNVIIMMSIIPGLGHLQLGLVQRGMSILSTFVGLFILTVTLMNIPGLSLAWLLLFILPVLFIFSIMDVVRQFTAKEQGNLPSQHSIFVDLDRFFTAHQKSKSLAVLLAIIPGAGHIYIGKQRNGLQLITIFLLQVFLLYQFNFKFIAFVLPLLILFSVLDILQFATYGSDEEKEERSLLVETTAAKRWIGVGIIGIGVVVFLDGTLSFLLKVKPEWVMRFANYKYYMSDVIAVGLGAFIFIAIGFRLLFIRNERK</sequence>
<accession>A0ABW4YPL6</accession>
<feature type="transmembrane region" description="Helical" evidence="1">
    <location>
        <begin position="355"/>
        <end position="374"/>
    </location>
</feature>
<feature type="transmembrane region" description="Helical" evidence="1">
    <location>
        <begin position="313"/>
        <end position="335"/>
    </location>
</feature>
<evidence type="ECO:0000313" key="2">
    <source>
        <dbReference type="EMBL" id="MFD2117522.1"/>
    </source>
</evidence>
<dbReference type="EMBL" id="JBHUHO010000040">
    <property type="protein sequence ID" value="MFD2117522.1"/>
    <property type="molecule type" value="Genomic_DNA"/>
</dbReference>
<keyword evidence="1" id="KW-1133">Transmembrane helix</keyword>
<keyword evidence="3" id="KW-1185">Reference proteome</keyword>
<protein>
    <recommendedName>
        <fullName evidence="4">Multi-tm2 domain protein</fullName>
    </recommendedName>
</protein>
<name>A0ABW4YPL6_9BACL</name>
<proteinExistence type="predicted"/>
<evidence type="ECO:0000256" key="1">
    <source>
        <dbReference type="SAM" id="Phobius"/>
    </source>
</evidence>
<organism evidence="2 3">
    <name type="scientific">Paenibacillus yanchengensis</name>
    <dbReference type="NCBI Taxonomy" id="2035833"/>
    <lineage>
        <taxon>Bacteria</taxon>
        <taxon>Bacillati</taxon>
        <taxon>Bacillota</taxon>
        <taxon>Bacilli</taxon>
        <taxon>Bacillales</taxon>
        <taxon>Paenibacillaceae</taxon>
        <taxon>Paenibacillus</taxon>
    </lineage>
</organism>
<keyword evidence="1" id="KW-0472">Membrane</keyword>
<dbReference type="Proteomes" id="UP001597362">
    <property type="component" value="Unassembled WGS sequence"/>
</dbReference>
<feature type="transmembrane region" description="Helical" evidence="1">
    <location>
        <begin position="29"/>
        <end position="51"/>
    </location>
</feature>
<feature type="transmembrane region" description="Helical" evidence="1">
    <location>
        <begin position="248"/>
        <end position="264"/>
    </location>
</feature>
<feature type="transmembrane region" description="Helical" evidence="1">
    <location>
        <begin position="175"/>
        <end position="194"/>
    </location>
</feature>
<gene>
    <name evidence="2" type="ORF">ACFSJH_17460</name>
</gene>
<feature type="transmembrane region" description="Helical" evidence="1">
    <location>
        <begin position="270"/>
        <end position="292"/>
    </location>
</feature>
<evidence type="ECO:0008006" key="4">
    <source>
        <dbReference type="Google" id="ProtNLM"/>
    </source>
</evidence>
<dbReference type="RefSeq" id="WP_377774768.1">
    <property type="nucleotide sequence ID" value="NZ_JBHUHO010000040.1"/>
</dbReference>
<reference evidence="3" key="1">
    <citation type="journal article" date="2019" name="Int. J. Syst. Evol. Microbiol.">
        <title>The Global Catalogue of Microorganisms (GCM) 10K type strain sequencing project: providing services to taxonomists for standard genome sequencing and annotation.</title>
        <authorList>
            <consortium name="The Broad Institute Genomics Platform"/>
            <consortium name="The Broad Institute Genome Sequencing Center for Infectious Disease"/>
            <person name="Wu L."/>
            <person name="Ma J."/>
        </authorList>
    </citation>
    <scope>NUCLEOTIDE SEQUENCE [LARGE SCALE GENOMIC DNA]</scope>
    <source>
        <strain evidence="3">GH52</strain>
    </source>
</reference>